<dbReference type="GO" id="GO:0003677">
    <property type="term" value="F:DNA binding"/>
    <property type="evidence" value="ECO:0007669"/>
    <property type="project" value="InterPro"/>
</dbReference>
<dbReference type="EMBL" id="JAAKZG010000003">
    <property type="protein sequence ID" value="NGN40955.1"/>
    <property type="molecule type" value="Genomic_DNA"/>
</dbReference>
<dbReference type="Gene3D" id="1.10.10.10">
    <property type="entry name" value="Winged helix-like DNA-binding domain superfamily/Winged helix DNA-binding domain"/>
    <property type="match status" value="1"/>
</dbReference>
<dbReference type="RefSeq" id="WP_165116041.1">
    <property type="nucleotide sequence ID" value="NZ_JAAKZG010000003.1"/>
</dbReference>
<reference evidence="2 3" key="1">
    <citation type="submission" date="2020-02" db="EMBL/GenBank/DDBJ databases">
        <title>Genome sequence of the type strain CGMCC 1.15528 of Mesorhizobium zhangyense.</title>
        <authorList>
            <person name="Gao J."/>
            <person name="Sun J."/>
        </authorList>
    </citation>
    <scope>NUCLEOTIDE SEQUENCE [LARGE SCALE GENOMIC DNA]</scope>
    <source>
        <strain evidence="2 3">CGMCC 1.15528</strain>
    </source>
</reference>
<dbReference type="Proteomes" id="UP000481252">
    <property type="component" value="Unassembled WGS sequence"/>
</dbReference>
<evidence type="ECO:0000313" key="2">
    <source>
        <dbReference type="EMBL" id="NGN40955.1"/>
    </source>
</evidence>
<dbReference type="GO" id="GO:0006355">
    <property type="term" value="P:regulation of DNA-templated transcription"/>
    <property type="evidence" value="ECO:0007669"/>
    <property type="project" value="InterPro"/>
</dbReference>
<accession>A0A7C9R634</accession>
<dbReference type="SMART" id="SM00421">
    <property type="entry name" value="HTH_LUXR"/>
    <property type="match status" value="1"/>
</dbReference>
<sequence length="369" mass="41032">MFSEQQERAIDACYAAVATPELWPEALDELASSLGATAAMFYPKDFNQDLIRIPSSTRNNRLLEEYVGGQWYENDYRAMRGWPLLSKQKVIIEHDLATDDERRKLPDYNDLYLKWGFPGYAAIGFSVDGASWCLPLLRAKKEGFFTREEAVSLSALSPHLRRMVKLSSQFGLSRGRSSLEAFDRTGQAAVLISPNRQVGQMNAKAEALLERNTEALFVRKGYLCAHHPRSNNALQVLIASATSRRLSNAESVEALPVYVARLDRHPIVVEAASLPSLVRTMSSTAQAVLLLTDPEDRGKPKLDHLAAGFGLTPAEVKLCKELESGASLFEAADALGIVRETARHRLKSIFAKTDTHRQSELMLLLSRLS</sequence>
<proteinExistence type="predicted"/>
<dbReference type="AlphaFoldDB" id="A0A7C9R634"/>
<organism evidence="2 3">
    <name type="scientific">Mesorhizobium zhangyense</name>
    <dbReference type="NCBI Taxonomy" id="1776730"/>
    <lineage>
        <taxon>Bacteria</taxon>
        <taxon>Pseudomonadati</taxon>
        <taxon>Pseudomonadota</taxon>
        <taxon>Alphaproteobacteria</taxon>
        <taxon>Hyphomicrobiales</taxon>
        <taxon>Phyllobacteriaceae</taxon>
        <taxon>Mesorhizobium</taxon>
    </lineage>
</organism>
<dbReference type="SUPFAM" id="SSF46894">
    <property type="entry name" value="C-terminal effector domain of the bipartite response regulators"/>
    <property type="match status" value="1"/>
</dbReference>
<keyword evidence="3" id="KW-1185">Reference proteome</keyword>
<dbReference type="InterPro" id="IPR016032">
    <property type="entry name" value="Sig_transdc_resp-reg_C-effctor"/>
</dbReference>
<comment type="caution">
    <text evidence="2">The sequence shown here is derived from an EMBL/GenBank/DDBJ whole genome shotgun (WGS) entry which is preliminary data.</text>
</comment>
<protein>
    <submittedName>
        <fullName evidence="2">Helix-turn-helix transcriptional regulator</fullName>
    </submittedName>
</protein>
<dbReference type="InterPro" id="IPR000792">
    <property type="entry name" value="Tscrpt_reg_LuxR_C"/>
</dbReference>
<evidence type="ECO:0000259" key="1">
    <source>
        <dbReference type="SMART" id="SM00421"/>
    </source>
</evidence>
<evidence type="ECO:0000313" key="3">
    <source>
        <dbReference type="Proteomes" id="UP000481252"/>
    </source>
</evidence>
<feature type="domain" description="HTH luxR-type" evidence="1">
    <location>
        <begin position="308"/>
        <end position="365"/>
    </location>
</feature>
<gene>
    <name evidence="2" type="ORF">G6N74_07755</name>
</gene>
<name>A0A7C9R634_9HYPH</name>
<dbReference type="InterPro" id="IPR036388">
    <property type="entry name" value="WH-like_DNA-bd_sf"/>
</dbReference>